<gene>
    <name evidence="1" type="ORF">J2T15_001380</name>
</gene>
<name>A0ABT9TX45_PAEHA</name>
<dbReference type="RefSeq" id="WP_307202373.1">
    <property type="nucleotide sequence ID" value="NZ_JAUSSU010000003.1"/>
</dbReference>
<keyword evidence="2" id="KW-1185">Reference proteome</keyword>
<evidence type="ECO:0000313" key="1">
    <source>
        <dbReference type="EMBL" id="MDQ0111945.1"/>
    </source>
</evidence>
<evidence type="ECO:0000313" key="2">
    <source>
        <dbReference type="Proteomes" id="UP001229346"/>
    </source>
</evidence>
<dbReference type="EMBL" id="JAUSSU010000003">
    <property type="protein sequence ID" value="MDQ0111945.1"/>
    <property type="molecule type" value="Genomic_DNA"/>
</dbReference>
<reference evidence="1 2" key="1">
    <citation type="submission" date="2023-07" db="EMBL/GenBank/DDBJ databases">
        <title>Sorghum-associated microbial communities from plants grown in Nebraska, USA.</title>
        <authorList>
            <person name="Schachtman D."/>
        </authorList>
    </citation>
    <scope>NUCLEOTIDE SEQUENCE [LARGE SCALE GENOMIC DNA]</scope>
    <source>
        <strain evidence="1 2">CC482</strain>
    </source>
</reference>
<proteinExistence type="predicted"/>
<dbReference type="Proteomes" id="UP001229346">
    <property type="component" value="Unassembled WGS sequence"/>
</dbReference>
<sequence length="69" mass="8304">MGVFRTEITHLQDFIKLRHTLLYISFHQTDDVSKLNEEQMKMLKEHQQEIASDEPMLPIDFVQEFKKLL</sequence>
<organism evidence="1 2">
    <name type="scientific">Paenibacillus harenae</name>
    <dbReference type="NCBI Taxonomy" id="306543"/>
    <lineage>
        <taxon>Bacteria</taxon>
        <taxon>Bacillati</taxon>
        <taxon>Bacillota</taxon>
        <taxon>Bacilli</taxon>
        <taxon>Bacillales</taxon>
        <taxon>Paenibacillaceae</taxon>
        <taxon>Paenibacillus</taxon>
    </lineage>
</organism>
<protein>
    <submittedName>
        <fullName evidence="1">Uncharacterized protein</fullName>
    </submittedName>
</protein>
<accession>A0ABT9TX45</accession>
<comment type="caution">
    <text evidence="1">The sequence shown here is derived from an EMBL/GenBank/DDBJ whole genome shotgun (WGS) entry which is preliminary data.</text>
</comment>